<sequence>MKRTTILLILFTCISVQLNAQGINFDNSGSWNELKERAKAEQKYIFVDCFATWCGPCKEMDQNVYSSAEAGNAINSKFIAVKVQQDRLAIDDGHTKAWYNDAALILKTYHVDAFPTFLFFTPEGVLVHRASGGYDQAGFIALVADALDPQKQYVHLIEGFRQGLITKNLLGNLAISAKYAGDNVQAKEIADSLVSKLSDSELISKSNIEFLQNIAGDDLAWLKEKSTAYLAKLDETAVATPDDIYFILSVGKNEQLAEKEVDKYIAAMQTDQVFTRSNIEFISSTITSTHGMAFELLYENTKRIDQVMAVESFSQFTLDALIIRETVRPFIAEAERRGVADLDWKKIYTEVKKRFDKGYADRVLVKAKAAWYFSKGNAAQFAKYKIKELDLTAGRNVRYQKGNVAFDLNNDCWLVFQGSTKKSELNRALYWYDQLFKYAPDERKFPNNLDTYANLLYKAGRLSEAIALETQVVKKEPGNSDFAENLAKMKRGENTWPGAGN</sequence>
<evidence type="ECO:0000313" key="4">
    <source>
        <dbReference type="EMBL" id="RKR80004.1"/>
    </source>
</evidence>
<dbReference type="InterPro" id="IPR013766">
    <property type="entry name" value="Thioredoxin_domain"/>
</dbReference>
<dbReference type="SUPFAM" id="SSF52833">
    <property type="entry name" value="Thioredoxin-like"/>
    <property type="match status" value="1"/>
</dbReference>
<comment type="caution">
    <text evidence="4">The sequence shown here is derived from an EMBL/GenBank/DDBJ whole genome shotgun (WGS) entry which is preliminary data.</text>
</comment>
<feature type="domain" description="Thioredoxin" evidence="3">
    <location>
        <begin position="7"/>
        <end position="148"/>
    </location>
</feature>
<reference evidence="4 5" key="1">
    <citation type="submission" date="2018-10" db="EMBL/GenBank/DDBJ databases">
        <title>Genomic Encyclopedia of Archaeal and Bacterial Type Strains, Phase II (KMG-II): from individual species to whole genera.</title>
        <authorList>
            <person name="Goeker M."/>
        </authorList>
    </citation>
    <scope>NUCLEOTIDE SEQUENCE [LARGE SCALE GENOMIC DNA]</scope>
    <source>
        <strain evidence="4 5">DSM 18602</strain>
    </source>
</reference>
<dbReference type="GO" id="GO:0006950">
    <property type="term" value="P:response to stress"/>
    <property type="evidence" value="ECO:0007669"/>
    <property type="project" value="UniProtKB-ARBA"/>
</dbReference>
<keyword evidence="2" id="KW-0732">Signal</keyword>
<dbReference type="PROSITE" id="PS51352">
    <property type="entry name" value="THIOREDOXIN_2"/>
    <property type="match status" value="1"/>
</dbReference>
<dbReference type="Pfam" id="PF13899">
    <property type="entry name" value="Thioredoxin_7"/>
    <property type="match status" value="1"/>
</dbReference>
<dbReference type="Proteomes" id="UP000268007">
    <property type="component" value="Unassembled WGS sequence"/>
</dbReference>
<evidence type="ECO:0000313" key="5">
    <source>
        <dbReference type="Proteomes" id="UP000268007"/>
    </source>
</evidence>
<feature type="signal peptide" evidence="2">
    <location>
        <begin position="1"/>
        <end position="20"/>
    </location>
</feature>
<proteinExistence type="predicted"/>
<dbReference type="AlphaFoldDB" id="A0A495IVG7"/>
<accession>A0A495IVG7</accession>
<keyword evidence="1" id="KW-0676">Redox-active center</keyword>
<evidence type="ECO:0000259" key="3">
    <source>
        <dbReference type="PROSITE" id="PS51352"/>
    </source>
</evidence>
<dbReference type="OrthoDB" id="120730at2"/>
<dbReference type="InterPro" id="IPR011990">
    <property type="entry name" value="TPR-like_helical_dom_sf"/>
</dbReference>
<feature type="chain" id="PRO_5019712419" evidence="2">
    <location>
        <begin position="21"/>
        <end position="501"/>
    </location>
</feature>
<dbReference type="RefSeq" id="WP_121195625.1">
    <property type="nucleotide sequence ID" value="NZ_RBKU01000001.1"/>
</dbReference>
<gene>
    <name evidence="4" type="ORF">BDD43_0091</name>
</gene>
<name>A0A495IVG7_9SPHI</name>
<dbReference type="Gene3D" id="1.25.40.10">
    <property type="entry name" value="Tetratricopeptide repeat domain"/>
    <property type="match status" value="1"/>
</dbReference>
<keyword evidence="5" id="KW-1185">Reference proteome</keyword>
<dbReference type="InterPro" id="IPR036249">
    <property type="entry name" value="Thioredoxin-like_sf"/>
</dbReference>
<evidence type="ECO:0000256" key="2">
    <source>
        <dbReference type="SAM" id="SignalP"/>
    </source>
</evidence>
<dbReference type="SUPFAM" id="SSF48452">
    <property type="entry name" value="TPR-like"/>
    <property type="match status" value="1"/>
</dbReference>
<organism evidence="4 5">
    <name type="scientific">Mucilaginibacter gracilis</name>
    <dbReference type="NCBI Taxonomy" id="423350"/>
    <lineage>
        <taxon>Bacteria</taxon>
        <taxon>Pseudomonadati</taxon>
        <taxon>Bacteroidota</taxon>
        <taxon>Sphingobacteriia</taxon>
        <taxon>Sphingobacteriales</taxon>
        <taxon>Sphingobacteriaceae</taxon>
        <taxon>Mucilaginibacter</taxon>
    </lineage>
</organism>
<dbReference type="EMBL" id="RBKU01000001">
    <property type="protein sequence ID" value="RKR80004.1"/>
    <property type="molecule type" value="Genomic_DNA"/>
</dbReference>
<dbReference type="Gene3D" id="3.40.30.10">
    <property type="entry name" value="Glutaredoxin"/>
    <property type="match status" value="1"/>
</dbReference>
<protein>
    <submittedName>
        <fullName evidence="4">Thioredoxin-like protein</fullName>
    </submittedName>
</protein>
<dbReference type="PROSITE" id="PS00194">
    <property type="entry name" value="THIOREDOXIN_1"/>
    <property type="match status" value="1"/>
</dbReference>
<evidence type="ECO:0000256" key="1">
    <source>
        <dbReference type="ARBA" id="ARBA00023284"/>
    </source>
</evidence>
<dbReference type="InterPro" id="IPR017937">
    <property type="entry name" value="Thioredoxin_CS"/>
</dbReference>